<dbReference type="Pfam" id="PF12625">
    <property type="entry name" value="Arabinose_bd"/>
    <property type="match status" value="1"/>
</dbReference>
<dbReference type="Gene3D" id="1.10.10.60">
    <property type="entry name" value="Homeodomain-like"/>
    <property type="match status" value="1"/>
</dbReference>
<keyword evidence="7" id="KW-1185">Reference proteome</keyword>
<evidence type="ECO:0000256" key="3">
    <source>
        <dbReference type="ARBA" id="ARBA00023163"/>
    </source>
</evidence>
<dbReference type="Proteomes" id="UP000292003">
    <property type="component" value="Unassembled WGS sequence"/>
</dbReference>
<dbReference type="InterPro" id="IPR009057">
    <property type="entry name" value="Homeodomain-like_sf"/>
</dbReference>
<dbReference type="PRINTS" id="PR00032">
    <property type="entry name" value="HTHARAC"/>
</dbReference>
<keyword evidence="3" id="KW-0804">Transcription</keyword>
<keyword evidence="1" id="KW-0805">Transcription regulation</keyword>
<evidence type="ECO:0000259" key="5">
    <source>
        <dbReference type="PROSITE" id="PS01124"/>
    </source>
</evidence>
<protein>
    <submittedName>
        <fullName evidence="6">AraC family transcriptional regulator</fullName>
    </submittedName>
</protein>
<dbReference type="EMBL" id="SFCC01000006">
    <property type="protein sequence ID" value="RZQ63421.1"/>
    <property type="molecule type" value="Genomic_DNA"/>
</dbReference>
<dbReference type="InterPro" id="IPR020449">
    <property type="entry name" value="Tscrpt_reg_AraC-type_HTH"/>
</dbReference>
<dbReference type="GO" id="GO:0003700">
    <property type="term" value="F:DNA-binding transcription factor activity"/>
    <property type="evidence" value="ECO:0007669"/>
    <property type="project" value="InterPro"/>
</dbReference>
<sequence>MSAPSRFPRPGMSSPIFGQDLPREEGHDRPAGVTIRANIRPPFVPMPPDIRTDPAIAAAGAEHPTVLASWTALVVRALDSAGFDGASMAVRAGIDPAVFEQPGRRIPLSATTTLWELAVDATGDPTFALSVARMVRPSTFAGLSMGMVTSSSLHNAFERLNRFQTVVLAPSGKMELTTDGDTYSWTNSFPDPIPAPNTTAMEALVASIVLCGRYLGGRSFAPKGVRLMRDDQRHNEVFTKFFGCPVTYGSDDYRLDFELGLMTKPLQTGSPELARTADELAMAMVRRLPSSTGLVSRVRALTLGLDVDGQADKTTIAAALAMSTRTLQRRLADEGTTLVRVMTEVRRDRASELLAAGSHTVAEVARQVGFQDPSSFRRAFKRWTGRTPAQFAAERKRPT</sequence>
<comment type="caution">
    <text evidence="6">The sequence shown here is derived from an EMBL/GenBank/DDBJ whole genome shotgun (WGS) entry which is preliminary data.</text>
</comment>
<feature type="domain" description="HTH araC/xylS-type" evidence="5">
    <location>
        <begin position="316"/>
        <end position="394"/>
    </location>
</feature>
<dbReference type="InterPro" id="IPR032687">
    <property type="entry name" value="AraC-type_N"/>
</dbReference>
<dbReference type="PROSITE" id="PS01124">
    <property type="entry name" value="HTH_ARAC_FAMILY_2"/>
    <property type="match status" value="1"/>
</dbReference>
<dbReference type="AlphaFoldDB" id="A0A4Q7J6Z0"/>
<dbReference type="SMART" id="SM00342">
    <property type="entry name" value="HTH_ARAC"/>
    <property type="match status" value="1"/>
</dbReference>
<evidence type="ECO:0000313" key="7">
    <source>
        <dbReference type="Proteomes" id="UP000292003"/>
    </source>
</evidence>
<proteinExistence type="predicted"/>
<dbReference type="PANTHER" id="PTHR47894:SF1">
    <property type="entry name" value="HTH-TYPE TRANSCRIPTIONAL REGULATOR VQSM"/>
    <property type="match status" value="1"/>
</dbReference>
<name>A0A4Q7J6Z0_9PSEU</name>
<evidence type="ECO:0000256" key="2">
    <source>
        <dbReference type="ARBA" id="ARBA00023125"/>
    </source>
</evidence>
<evidence type="ECO:0000256" key="1">
    <source>
        <dbReference type="ARBA" id="ARBA00023015"/>
    </source>
</evidence>
<dbReference type="SUPFAM" id="SSF46689">
    <property type="entry name" value="Homeodomain-like"/>
    <property type="match status" value="1"/>
</dbReference>
<dbReference type="OrthoDB" id="5241536at2"/>
<dbReference type="GO" id="GO:0005829">
    <property type="term" value="C:cytosol"/>
    <property type="evidence" value="ECO:0007669"/>
    <property type="project" value="TreeGrafter"/>
</dbReference>
<accession>A0A4Q7J6Z0</accession>
<dbReference type="InterPro" id="IPR018060">
    <property type="entry name" value="HTH_AraC"/>
</dbReference>
<organism evidence="6 7">
    <name type="scientific">Amycolatopsis suaedae</name>
    <dbReference type="NCBI Taxonomy" id="2510978"/>
    <lineage>
        <taxon>Bacteria</taxon>
        <taxon>Bacillati</taxon>
        <taxon>Actinomycetota</taxon>
        <taxon>Actinomycetes</taxon>
        <taxon>Pseudonocardiales</taxon>
        <taxon>Pseudonocardiaceae</taxon>
        <taxon>Amycolatopsis</taxon>
    </lineage>
</organism>
<keyword evidence="2" id="KW-0238">DNA-binding</keyword>
<evidence type="ECO:0000256" key="4">
    <source>
        <dbReference type="SAM" id="MobiDB-lite"/>
    </source>
</evidence>
<dbReference type="Pfam" id="PF12833">
    <property type="entry name" value="HTH_18"/>
    <property type="match status" value="1"/>
</dbReference>
<dbReference type="GO" id="GO:0000976">
    <property type="term" value="F:transcription cis-regulatory region binding"/>
    <property type="evidence" value="ECO:0007669"/>
    <property type="project" value="TreeGrafter"/>
</dbReference>
<evidence type="ECO:0000313" key="6">
    <source>
        <dbReference type="EMBL" id="RZQ63421.1"/>
    </source>
</evidence>
<reference evidence="6 7" key="1">
    <citation type="submission" date="2019-02" db="EMBL/GenBank/DDBJ databases">
        <title>Draft genome sequence of Amycolatopsis sp. 8-3EHSu isolated from roots of Suaeda maritima.</title>
        <authorList>
            <person name="Duangmal K."/>
            <person name="Chantavorakit T."/>
        </authorList>
    </citation>
    <scope>NUCLEOTIDE SEQUENCE [LARGE SCALE GENOMIC DNA]</scope>
    <source>
        <strain evidence="6 7">8-3EHSu</strain>
    </source>
</reference>
<dbReference type="PANTHER" id="PTHR47894">
    <property type="entry name" value="HTH-TYPE TRANSCRIPTIONAL REGULATOR GADX"/>
    <property type="match status" value="1"/>
</dbReference>
<feature type="region of interest" description="Disordered" evidence="4">
    <location>
        <begin position="1"/>
        <end position="29"/>
    </location>
</feature>
<gene>
    <name evidence="6" type="ORF">EWH70_13335</name>
</gene>